<dbReference type="Proteomes" id="UP000051242">
    <property type="component" value="Unassembled WGS sequence"/>
</dbReference>
<evidence type="ECO:0000256" key="6">
    <source>
        <dbReference type="RuleBase" id="RU364082"/>
    </source>
</evidence>
<comment type="cofactor">
    <cofactor evidence="6">
        <name>Mg(2+)</name>
        <dbReference type="ChEBI" id="CHEBI:18420"/>
    </cofactor>
    <text evidence="6">Binds 1 Mg(2+) ion per monomer.</text>
</comment>
<evidence type="ECO:0000313" key="8">
    <source>
        <dbReference type="EMBL" id="KRO79728.1"/>
    </source>
</evidence>
<comment type="similarity">
    <text evidence="2 6">Belongs to the dTDP-4-dehydrorhamnose reductase family.</text>
</comment>
<evidence type="ECO:0000313" key="9">
    <source>
        <dbReference type="Proteomes" id="UP000051242"/>
    </source>
</evidence>
<dbReference type="NCBIfam" id="TIGR01214">
    <property type="entry name" value="rmlD"/>
    <property type="match status" value="1"/>
</dbReference>
<dbReference type="EMBL" id="LICD01000145">
    <property type="protein sequence ID" value="KRO79728.1"/>
    <property type="molecule type" value="Genomic_DNA"/>
</dbReference>
<dbReference type="GO" id="GO:0009243">
    <property type="term" value="P:O antigen biosynthetic process"/>
    <property type="evidence" value="ECO:0007669"/>
    <property type="project" value="UniProtKB-UniPathway"/>
</dbReference>
<dbReference type="CDD" id="cd05254">
    <property type="entry name" value="dTDP_HR_like_SDR_e"/>
    <property type="match status" value="1"/>
</dbReference>
<dbReference type="Pfam" id="PF04321">
    <property type="entry name" value="RmlD_sub_bind"/>
    <property type="match status" value="1"/>
</dbReference>
<dbReference type="Gene3D" id="3.90.25.10">
    <property type="entry name" value="UDP-galactose 4-epimerase, domain 1"/>
    <property type="match status" value="1"/>
</dbReference>
<dbReference type="InterPro" id="IPR029903">
    <property type="entry name" value="RmlD-like-bd"/>
</dbReference>
<comment type="pathway">
    <text evidence="1 6">Carbohydrate biosynthesis; dTDP-L-rhamnose biosynthesis.</text>
</comment>
<dbReference type="AlphaFoldDB" id="A0A0R2T3G6"/>
<comment type="function">
    <text evidence="6">Catalyzes the reduction of dTDP-6-deoxy-L-lyxo-4-hexulose to yield dTDP-L-rhamnose.</text>
</comment>
<protein>
    <recommendedName>
        <fullName evidence="4 6">dTDP-4-dehydrorhamnose reductase</fullName>
        <ecNumber evidence="3 6">1.1.1.133</ecNumber>
    </recommendedName>
</protein>
<feature type="domain" description="RmlD-like substrate binding" evidence="7">
    <location>
        <begin position="7"/>
        <end position="296"/>
    </location>
</feature>
<dbReference type="PROSITE" id="PS51257">
    <property type="entry name" value="PROKAR_LIPOPROTEIN"/>
    <property type="match status" value="1"/>
</dbReference>
<proteinExistence type="inferred from homology"/>
<dbReference type="PANTHER" id="PTHR10491">
    <property type="entry name" value="DTDP-4-DEHYDRORHAMNOSE REDUCTASE"/>
    <property type="match status" value="1"/>
</dbReference>
<sequence>MPSANARIVLTGAGGQFGQTLVACWPDSLLSQYELIPLMRGDLDIADAAAVHSTLDALQPALIINAAAYTAVDKAESEAEAAFAINERGVANLAAASTCPLIHLSTDFVFDGAASTPYAENAATAPLSVYGKSKLAGEKALLAQKPDAMIIRTSWLYSEYGANFVKTMLRLMSERDVLSIVNDQIGSPTSTHSLAAVVCSAASTRLDSAAMPKEPSGIFHWSDGASITWFDFALEIQTQALALGLLKSPCTLKPIPTSEYPTPAARPLYSVMSRARARAEFDCPTNTWQAELKRCLLASS</sequence>
<evidence type="ECO:0000256" key="4">
    <source>
        <dbReference type="ARBA" id="ARBA00017099"/>
    </source>
</evidence>
<organism evidence="8 9">
    <name type="scientific">OM182 bacterium BACL3 MAG-120619-bin3</name>
    <dbReference type="NCBI Taxonomy" id="1655593"/>
    <lineage>
        <taxon>Bacteria</taxon>
        <taxon>Pseudomonadati</taxon>
        <taxon>Pseudomonadota</taxon>
        <taxon>Gammaproteobacteria</taxon>
        <taxon>OMG group</taxon>
        <taxon>OM182 clade</taxon>
    </lineage>
</organism>
<gene>
    <name evidence="8" type="ORF">ABR85_07420</name>
</gene>
<evidence type="ECO:0000256" key="2">
    <source>
        <dbReference type="ARBA" id="ARBA00010944"/>
    </source>
</evidence>
<accession>A0A0R2T3G6</accession>
<evidence type="ECO:0000256" key="3">
    <source>
        <dbReference type="ARBA" id="ARBA00012929"/>
    </source>
</evidence>
<dbReference type="UniPathway" id="UPA00124"/>
<evidence type="ECO:0000256" key="5">
    <source>
        <dbReference type="ARBA" id="ARBA00048200"/>
    </source>
</evidence>
<name>A0A0R2T3G6_9GAMM</name>
<evidence type="ECO:0000256" key="1">
    <source>
        <dbReference type="ARBA" id="ARBA00004781"/>
    </source>
</evidence>
<comment type="catalytic activity">
    <reaction evidence="5 6">
        <text>dTDP-beta-L-rhamnose + NADP(+) = dTDP-4-dehydro-beta-L-rhamnose + NADPH + H(+)</text>
        <dbReference type="Rhea" id="RHEA:21796"/>
        <dbReference type="ChEBI" id="CHEBI:15378"/>
        <dbReference type="ChEBI" id="CHEBI:57510"/>
        <dbReference type="ChEBI" id="CHEBI:57783"/>
        <dbReference type="ChEBI" id="CHEBI:58349"/>
        <dbReference type="ChEBI" id="CHEBI:62830"/>
        <dbReference type="EC" id="1.1.1.133"/>
    </reaction>
</comment>
<dbReference type="InterPro" id="IPR036291">
    <property type="entry name" value="NAD(P)-bd_dom_sf"/>
</dbReference>
<evidence type="ECO:0000259" key="7">
    <source>
        <dbReference type="Pfam" id="PF04321"/>
    </source>
</evidence>
<reference evidence="8 9" key="1">
    <citation type="submission" date="2015-10" db="EMBL/GenBank/DDBJ databases">
        <title>Metagenome-Assembled Genomes uncover a global brackish microbiome.</title>
        <authorList>
            <person name="Hugerth L.W."/>
            <person name="Larsson J."/>
            <person name="Alneberg J."/>
            <person name="Lindh M.V."/>
            <person name="Legrand C."/>
            <person name="Pinhassi J."/>
            <person name="Andersson A.F."/>
        </authorList>
    </citation>
    <scope>NUCLEOTIDE SEQUENCE [LARGE SCALE GENOMIC DNA]</scope>
    <source>
        <strain evidence="8">BACL22 MAG-120619-bin3</strain>
    </source>
</reference>
<dbReference type="UniPathway" id="UPA00281"/>
<dbReference type="EC" id="1.1.1.133" evidence="3 6"/>
<keyword evidence="6" id="KW-0521">NADP</keyword>
<dbReference type="SUPFAM" id="SSF51735">
    <property type="entry name" value="NAD(P)-binding Rossmann-fold domains"/>
    <property type="match status" value="1"/>
</dbReference>
<dbReference type="Gene3D" id="3.40.50.720">
    <property type="entry name" value="NAD(P)-binding Rossmann-like Domain"/>
    <property type="match status" value="1"/>
</dbReference>
<dbReference type="GO" id="GO:0008831">
    <property type="term" value="F:dTDP-4-dehydrorhamnose reductase activity"/>
    <property type="evidence" value="ECO:0007669"/>
    <property type="project" value="UniProtKB-EC"/>
</dbReference>
<keyword evidence="6" id="KW-0560">Oxidoreductase</keyword>
<dbReference type="PANTHER" id="PTHR10491:SF4">
    <property type="entry name" value="METHIONINE ADENOSYLTRANSFERASE 2 SUBUNIT BETA"/>
    <property type="match status" value="1"/>
</dbReference>
<dbReference type="InterPro" id="IPR005913">
    <property type="entry name" value="dTDP_dehydrorham_reduct"/>
</dbReference>
<comment type="caution">
    <text evidence="8">The sequence shown here is derived from an EMBL/GenBank/DDBJ whole genome shotgun (WGS) entry which is preliminary data.</text>
</comment>
<dbReference type="GO" id="GO:0019305">
    <property type="term" value="P:dTDP-rhamnose biosynthetic process"/>
    <property type="evidence" value="ECO:0007669"/>
    <property type="project" value="UniProtKB-UniPathway"/>
</dbReference>